<gene>
    <name evidence="2" type="ORF">BKA15_003219</name>
</gene>
<evidence type="ECO:0000313" key="2">
    <source>
        <dbReference type="EMBL" id="NYE71890.1"/>
    </source>
</evidence>
<accession>A0A7Y9I888</accession>
<feature type="compositionally biased region" description="Polar residues" evidence="1">
    <location>
        <begin position="1"/>
        <end position="11"/>
    </location>
</feature>
<dbReference type="EMBL" id="JACCBU010000001">
    <property type="protein sequence ID" value="NYE71890.1"/>
    <property type="molecule type" value="Genomic_DNA"/>
</dbReference>
<dbReference type="RefSeq" id="WP_179752344.1">
    <property type="nucleotide sequence ID" value="NZ_JACCBU010000001.1"/>
</dbReference>
<comment type="caution">
    <text evidence="2">The sequence shown here is derived from an EMBL/GenBank/DDBJ whole genome shotgun (WGS) entry which is preliminary data.</text>
</comment>
<reference evidence="2 3" key="1">
    <citation type="submission" date="2020-07" db="EMBL/GenBank/DDBJ databases">
        <title>Sequencing the genomes of 1000 actinobacteria strains.</title>
        <authorList>
            <person name="Klenk H.-P."/>
        </authorList>
    </citation>
    <scope>NUCLEOTIDE SEQUENCE [LARGE SCALE GENOMIC DNA]</scope>
    <source>
        <strain evidence="2 3">DSM 22083</strain>
    </source>
</reference>
<organism evidence="2 3">
    <name type="scientific">Microlunatus parietis</name>
    <dbReference type="NCBI Taxonomy" id="682979"/>
    <lineage>
        <taxon>Bacteria</taxon>
        <taxon>Bacillati</taxon>
        <taxon>Actinomycetota</taxon>
        <taxon>Actinomycetes</taxon>
        <taxon>Propionibacteriales</taxon>
        <taxon>Propionibacteriaceae</taxon>
        <taxon>Microlunatus</taxon>
    </lineage>
</organism>
<protein>
    <submittedName>
        <fullName evidence="2">Uncharacterized protein</fullName>
    </submittedName>
</protein>
<sequence length="55" mass="6079">MTSHFSTNQVSDFHGPTQVASEIQMSARDPQDFQYTPWHHDQMGRRSAGAAVAGC</sequence>
<keyword evidence="3" id="KW-1185">Reference proteome</keyword>
<proteinExistence type="predicted"/>
<feature type="region of interest" description="Disordered" evidence="1">
    <location>
        <begin position="1"/>
        <end position="55"/>
    </location>
</feature>
<dbReference type="AlphaFoldDB" id="A0A7Y9I888"/>
<evidence type="ECO:0000313" key="3">
    <source>
        <dbReference type="Proteomes" id="UP000569914"/>
    </source>
</evidence>
<evidence type="ECO:0000256" key="1">
    <source>
        <dbReference type="SAM" id="MobiDB-lite"/>
    </source>
</evidence>
<dbReference type="Proteomes" id="UP000569914">
    <property type="component" value="Unassembled WGS sequence"/>
</dbReference>
<name>A0A7Y9I888_9ACTN</name>